<keyword evidence="4 6" id="KW-0472">Membrane</keyword>
<accession>A0ABN8JKB6</accession>
<feature type="transmembrane region" description="Helical" evidence="6">
    <location>
        <begin position="29"/>
        <end position="48"/>
    </location>
</feature>
<dbReference type="InterPro" id="IPR000292">
    <property type="entry name" value="For/NO2_transpt"/>
</dbReference>
<dbReference type="Gene3D" id="1.20.1080.10">
    <property type="entry name" value="Glycerol uptake facilitator protein"/>
    <property type="match status" value="1"/>
</dbReference>
<organism evidence="7 8">
    <name type="scientific">Mesorhizobium escarrei</name>
    <dbReference type="NCBI Taxonomy" id="666018"/>
    <lineage>
        <taxon>Bacteria</taxon>
        <taxon>Pseudomonadati</taxon>
        <taxon>Pseudomonadota</taxon>
        <taxon>Alphaproteobacteria</taxon>
        <taxon>Hyphomicrobiales</taxon>
        <taxon>Phyllobacteriaceae</taxon>
        <taxon>Mesorhizobium</taxon>
    </lineage>
</organism>
<feature type="transmembrane region" description="Helical" evidence="6">
    <location>
        <begin position="236"/>
        <end position="257"/>
    </location>
</feature>
<dbReference type="Proteomes" id="UP001153050">
    <property type="component" value="Unassembled WGS sequence"/>
</dbReference>
<dbReference type="RefSeq" id="WP_254017099.1">
    <property type="nucleotide sequence ID" value="NZ_CAKXZT010000070.1"/>
</dbReference>
<evidence type="ECO:0000256" key="1">
    <source>
        <dbReference type="ARBA" id="ARBA00004141"/>
    </source>
</evidence>
<evidence type="ECO:0000256" key="4">
    <source>
        <dbReference type="ARBA" id="ARBA00023136"/>
    </source>
</evidence>
<keyword evidence="3 6" id="KW-1133">Transmembrane helix</keyword>
<dbReference type="InterPro" id="IPR023271">
    <property type="entry name" value="Aquaporin-like"/>
</dbReference>
<evidence type="ECO:0000256" key="6">
    <source>
        <dbReference type="SAM" id="Phobius"/>
    </source>
</evidence>
<dbReference type="PANTHER" id="PTHR30520:SF6">
    <property type="entry name" value="FORMATE_NITRATE FAMILY TRANSPORTER (EUROFUNG)"/>
    <property type="match status" value="1"/>
</dbReference>
<proteinExistence type="inferred from homology"/>
<comment type="similarity">
    <text evidence="5">Belongs to the FNT transporter (TC 1.A.16) family.</text>
</comment>
<gene>
    <name evidence="7" type="ORF">MES5069_1610006</name>
</gene>
<comment type="caution">
    <text evidence="7">The sequence shown here is derived from an EMBL/GenBank/DDBJ whole genome shotgun (WGS) entry which is preliminary data.</text>
</comment>
<feature type="transmembrane region" description="Helical" evidence="6">
    <location>
        <begin position="104"/>
        <end position="126"/>
    </location>
</feature>
<feature type="transmembrane region" description="Helical" evidence="6">
    <location>
        <begin position="68"/>
        <end position="92"/>
    </location>
</feature>
<evidence type="ECO:0000256" key="3">
    <source>
        <dbReference type="ARBA" id="ARBA00022989"/>
    </source>
</evidence>
<feature type="transmembrane region" description="Helical" evidence="6">
    <location>
        <begin position="155"/>
        <end position="179"/>
    </location>
</feature>
<dbReference type="Pfam" id="PF01226">
    <property type="entry name" value="Form_Nir_trans"/>
    <property type="match status" value="1"/>
</dbReference>
<protein>
    <submittedName>
        <fullName evidence="7">Formate transporter</fullName>
    </submittedName>
</protein>
<evidence type="ECO:0000256" key="2">
    <source>
        <dbReference type="ARBA" id="ARBA00022692"/>
    </source>
</evidence>
<dbReference type="EMBL" id="CAKXZT010000070">
    <property type="protein sequence ID" value="CAH2397102.1"/>
    <property type="molecule type" value="Genomic_DNA"/>
</dbReference>
<feature type="transmembrane region" description="Helical" evidence="6">
    <location>
        <begin position="191"/>
        <end position="216"/>
    </location>
</feature>
<comment type="subcellular location">
    <subcellularLocation>
        <location evidence="1">Membrane</location>
        <topology evidence="1">Multi-pass membrane protein</topology>
    </subcellularLocation>
</comment>
<keyword evidence="2 6" id="KW-0812">Transmembrane</keyword>
<name>A0ABN8JKB6_9HYPH</name>
<keyword evidence="8" id="KW-1185">Reference proteome</keyword>
<evidence type="ECO:0000313" key="8">
    <source>
        <dbReference type="Proteomes" id="UP001153050"/>
    </source>
</evidence>
<dbReference type="PANTHER" id="PTHR30520">
    <property type="entry name" value="FORMATE TRANSPORTER-RELATED"/>
    <property type="match status" value="1"/>
</dbReference>
<evidence type="ECO:0000256" key="5">
    <source>
        <dbReference type="ARBA" id="ARBA00049660"/>
    </source>
</evidence>
<sequence length="281" mass="29857">MNDSLSPVEIVQAMVDLGAAKAAHGATDLLIRGIFAGALLAFGTSLALQGALQTNVPLVGALIFPAGFAMIVVLGLELLTGNFGLVPLAVLARRTTAASMLANWIWVFVGNMLGALLFAMLFYLVLTDVGNAGGGALGDHIRALAESKTIAYAPYGYAGLATGFVKAMLCNWMVCLGVVMGMSSRSLPGKIIGCWLPIFAFFALGFEHCVVNMFVIPMGMMLGAKISFTDWWYWNQIPVTFGNIVGGFLFTGLPLYWTYRRRGNTSVPTPAVRTAAYGPTV</sequence>
<evidence type="ECO:0000313" key="7">
    <source>
        <dbReference type="EMBL" id="CAH2397102.1"/>
    </source>
</evidence>
<reference evidence="7 8" key="1">
    <citation type="submission" date="2022-03" db="EMBL/GenBank/DDBJ databases">
        <authorList>
            <person name="Brunel B."/>
        </authorList>
    </citation>
    <scope>NUCLEOTIDE SEQUENCE [LARGE SCALE GENOMIC DNA]</scope>
    <source>
        <strain evidence="7">STM5069sample</strain>
    </source>
</reference>